<reference evidence="3" key="1">
    <citation type="submission" date="2015-01" db="EMBL/GenBank/DDBJ databases">
        <authorList>
            <person name="Aksoy S."/>
            <person name="Warren W."/>
            <person name="Wilson R.K."/>
        </authorList>
    </citation>
    <scope>NUCLEOTIDE SEQUENCE [LARGE SCALE GENOMIC DNA]</scope>
    <source>
        <strain evidence="3">IAEA</strain>
    </source>
</reference>
<organism evidence="2 3">
    <name type="scientific">Glossina palpalis gambiensis</name>
    <dbReference type="NCBI Taxonomy" id="67801"/>
    <lineage>
        <taxon>Eukaryota</taxon>
        <taxon>Metazoa</taxon>
        <taxon>Ecdysozoa</taxon>
        <taxon>Arthropoda</taxon>
        <taxon>Hexapoda</taxon>
        <taxon>Insecta</taxon>
        <taxon>Pterygota</taxon>
        <taxon>Neoptera</taxon>
        <taxon>Endopterygota</taxon>
        <taxon>Diptera</taxon>
        <taxon>Brachycera</taxon>
        <taxon>Muscomorpha</taxon>
        <taxon>Hippoboscoidea</taxon>
        <taxon>Glossinidae</taxon>
        <taxon>Glossina</taxon>
    </lineage>
</organism>
<feature type="region of interest" description="Disordered" evidence="1">
    <location>
        <begin position="216"/>
        <end position="266"/>
    </location>
</feature>
<dbReference type="AlphaFoldDB" id="A0A1B0BWP4"/>
<keyword evidence="3" id="KW-1185">Reference proteome</keyword>
<evidence type="ECO:0000313" key="2">
    <source>
        <dbReference type="EnsemblMetazoa" id="GPPI042849-PA"/>
    </source>
</evidence>
<evidence type="ECO:0000256" key="1">
    <source>
        <dbReference type="SAM" id="MobiDB-lite"/>
    </source>
</evidence>
<proteinExistence type="predicted"/>
<reference evidence="2" key="2">
    <citation type="submission" date="2020-05" db="UniProtKB">
        <authorList>
            <consortium name="EnsemblMetazoa"/>
        </authorList>
    </citation>
    <scope>IDENTIFICATION</scope>
    <source>
        <strain evidence="2">IAEA</strain>
    </source>
</reference>
<name>A0A1B0BWP4_9MUSC</name>
<dbReference type="VEuPathDB" id="VectorBase:GPPI042849"/>
<dbReference type="EMBL" id="JXJN01021907">
    <property type="status" value="NOT_ANNOTATED_CDS"/>
    <property type="molecule type" value="Genomic_DNA"/>
</dbReference>
<sequence length="481" mass="54988">MATLATPMKIMFTKSKYELCDVLSRLLRKYPDLWHPRRSSPKGLYKELARRLSVELNCTVTVPRVIMTLQTIRDAIKKLDAGSSHTALTSYAWDAEELGCKQAAKTRRRLLAREKAAKEYTRLAKGKFCRFEEGETVLNTSIIDDVLLGLRRIILELKFETVLEVSSTATSQGSTTGRSTPNEMVMTPKSLKKTRAWMLLDRFLKDRGKIATKNCEVHNESYGRPSTSTQAANRRQSNRPKPARLTEEDDFAQAASRRLSNRPKPAQLTEKDRVVQIHFDEVYTNRATVYLRADDTLRGCDYSNQRKTKTIEHQIVLVFAARSLLTPFNVVLSSYPRTTTQKKIGPTSKYLKPAFPTESLHKAFQKGYEIFYATMRQHMLAKNIGMRLQATIVRRIPFFRRSGSCSRSELHRRNLLGFVLVILLSGINFREKMETNITWSILSSSKYAEQVLRAAKELPMLSVDATLQPITRTVLRTKINI</sequence>
<protein>
    <submittedName>
        <fullName evidence="2">Uncharacterized protein</fullName>
    </submittedName>
</protein>
<dbReference type="EnsemblMetazoa" id="GPPI042849-RA">
    <property type="protein sequence ID" value="GPPI042849-PA"/>
    <property type="gene ID" value="GPPI042849"/>
</dbReference>
<dbReference type="Proteomes" id="UP000092460">
    <property type="component" value="Unassembled WGS sequence"/>
</dbReference>
<dbReference type="STRING" id="67801.A0A1B0BWP4"/>
<feature type="compositionally biased region" description="Polar residues" evidence="1">
    <location>
        <begin position="224"/>
        <end position="235"/>
    </location>
</feature>
<evidence type="ECO:0000313" key="3">
    <source>
        <dbReference type="Proteomes" id="UP000092460"/>
    </source>
</evidence>
<accession>A0A1B0BWP4</accession>